<evidence type="ECO:0000256" key="5">
    <source>
        <dbReference type="ARBA" id="ARBA00022801"/>
    </source>
</evidence>
<sequence length="694" mass="79278">MGKQKPVEISLDTPVQYVKGVGPQRAQLLKKLDILTVYDLLYFAPRRYEDRTQITKISQLTPNTNCTVRGYVVLIGPRKMIGKEGASIIIEDESGWVEVFWTIPEIAKRFSVGDEVIISGRVSQDKFSGKMVFIHPEYAIVGKKGIEELIGGSIVPIYPQTENLDTRVIRQIIYNVINDERLVIEETLPTFIREKYGLYSRKEALKKLHFPENFEEAYRARETLVFEEAFYFFLKINWKKEQALKNAVQLNPKGELTQRFLSSLPFQLTNAQKRVIKDIERDLSSKKPMHRLLQGDVGSGKTIVAIYAMLIAVQNGYQAALMAPTEPLAEQHYIVINDFLKDLNIKTVLLSRSVTKRTREHLLNLVLSGEAQIVIGTHAVIQEDVKFKNLAVAIVDEQHRFGVLQRGKLLEKSENFTPHFLVMTATPIPRTLALTFYGDLNISVLDEKPVNRGKIVTAVRTVEKRNDIYNWLFDKIKEGNKAYIISPIIEKSESLEIKACEEIYRSLLSVAPEHVKIGILHGRLPTDIKRETMLKFRRGEINLLVATTVIEVGIDVPDATIIIIENAERFGIAQLHQLRGRVGRSEKKSYCILIRSEKVTEEAEKRLKALETCNDGFKLAEIDLELRGPGEFLGKKQHGFGGFRILHLSKDREFIEKSKIEALQLLKNKWQIMQIPEIRIHLEKILEGDELYVA</sequence>
<comment type="catalytic activity">
    <reaction evidence="12 15">
        <text>Couples ATP hydrolysis with the unwinding of duplex DNA by translocating in the 3'-5' direction.</text>
        <dbReference type="EC" id="5.6.2.4"/>
    </reaction>
</comment>
<dbReference type="InterPro" id="IPR027417">
    <property type="entry name" value="P-loop_NTPase"/>
</dbReference>
<evidence type="ECO:0000256" key="6">
    <source>
        <dbReference type="ARBA" id="ARBA00022806"/>
    </source>
</evidence>
<dbReference type="Gene3D" id="3.40.50.300">
    <property type="entry name" value="P-loop containing nucleotide triphosphate hydrolases"/>
    <property type="match status" value="2"/>
</dbReference>
<evidence type="ECO:0000256" key="9">
    <source>
        <dbReference type="ARBA" id="ARBA00023172"/>
    </source>
</evidence>
<dbReference type="InterPro" id="IPR011545">
    <property type="entry name" value="DEAD/DEAH_box_helicase_dom"/>
</dbReference>
<dbReference type="Pfam" id="PF17191">
    <property type="entry name" value="RecG_wedge"/>
    <property type="match status" value="1"/>
</dbReference>
<dbReference type="NCBIfam" id="NF008168">
    <property type="entry name" value="PRK10917.2-2"/>
    <property type="match status" value="1"/>
</dbReference>
<dbReference type="EMBL" id="DTDJ01000012">
    <property type="protein sequence ID" value="HGL16965.1"/>
    <property type="molecule type" value="Genomic_DNA"/>
</dbReference>
<evidence type="ECO:0000256" key="7">
    <source>
        <dbReference type="ARBA" id="ARBA00022840"/>
    </source>
</evidence>
<dbReference type="CDD" id="cd17992">
    <property type="entry name" value="DEXHc_RecG"/>
    <property type="match status" value="1"/>
</dbReference>
<evidence type="ECO:0000256" key="13">
    <source>
        <dbReference type="ARBA" id="ARBA00034808"/>
    </source>
</evidence>
<evidence type="ECO:0000256" key="8">
    <source>
        <dbReference type="ARBA" id="ARBA00023125"/>
    </source>
</evidence>
<dbReference type="EC" id="5.6.2.4" evidence="13 15"/>
<dbReference type="SUPFAM" id="SSF52540">
    <property type="entry name" value="P-loop containing nucleoside triphosphate hydrolases"/>
    <property type="match status" value="2"/>
</dbReference>
<dbReference type="Pfam" id="PF00271">
    <property type="entry name" value="Helicase_C"/>
    <property type="match status" value="1"/>
</dbReference>
<dbReference type="SUPFAM" id="SSF50249">
    <property type="entry name" value="Nucleic acid-binding proteins"/>
    <property type="match status" value="1"/>
</dbReference>
<dbReference type="NCBIfam" id="NF008165">
    <property type="entry name" value="PRK10917.1-3"/>
    <property type="match status" value="1"/>
</dbReference>
<dbReference type="Pfam" id="PF19833">
    <property type="entry name" value="RecG_dom3_C"/>
    <property type="match status" value="1"/>
</dbReference>
<dbReference type="AlphaFoldDB" id="A0A7V3ZWH3"/>
<evidence type="ECO:0000256" key="12">
    <source>
        <dbReference type="ARBA" id="ARBA00034617"/>
    </source>
</evidence>
<keyword evidence="5 15" id="KW-0378">Hydrolase</keyword>
<evidence type="ECO:0000256" key="4">
    <source>
        <dbReference type="ARBA" id="ARBA00022763"/>
    </source>
</evidence>
<evidence type="ECO:0000256" key="3">
    <source>
        <dbReference type="ARBA" id="ARBA00022741"/>
    </source>
</evidence>
<dbReference type="InterPro" id="IPR047112">
    <property type="entry name" value="RecG/Mfd"/>
</dbReference>
<comment type="function">
    <text evidence="15">Plays a critical role in recombination and DNA repair. Helps process Holliday junction intermediates to mature products by catalyzing branch migration. Has replication fork regression activity, unwinds stalled or blocked replication forks to make a HJ that can be resolved. Has a DNA unwinding activity characteristic of a DNA helicase with 3'-5' polarity.</text>
</comment>
<dbReference type="GO" id="GO:0005524">
    <property type="term" value="F:ATP binding"/>
    <property type="evidence" value="ECO:0007669"/>
    <property type="project" value="UniProtKB-KW"/>
</dbReference>
<feature type="domain" description="Helicase C-terminal" evidence="17">
    <location>
        <begin position="468"/>
        <end position="630"/>
    </location>
</feature>
<evidence type="ECO:0000256" key="1">
    <source>
        <dbReference type="ARBA" id="ARBA00007504"/>
    </source>
</evidence>
<dbReference type="GO" id="GO:0016787">
    <property type="term" value="F:hydrolase activity"/>
    <property type="evidence" value="ECO:0007669"/>
    <property type="project" value="UniProtKB-KW"/>
</dbReference>
<dbReference type="PROSITE" id="PS51194">
    <property type="entry name" value="HELICASE_CTER"/>
    <property type="match status" value="1"/>
</dbReference>
<dbReference type="InterPro" id="IPR033454">
    <property type="entry name" value="RecG_wedge"/>
</dbReference>
<dbReference type="NCBIfam" id="TIGR00643">
    <property type="entry name" value="recG"/>
    <property type="match status" value="1"/>
</dbReference>
<keyword evidence="10 15" id="KW-0234">DNA repair</keyword>
<accession>A0A7V3ZWH3</accession>
<protein>
    <recommendedName>
        <fullName evidence="2 15">ATP-dependent DNA helicase RecG</fullName>
        <ecNumber evidence="13 15">5.6.2.4</ecNumber>
    </recommendedName>
</protein>
<dbReference type="InterPro" id="IPR014001">
    <property type="entry name" value="Helicase_ATP-bd"/>
</dbReference>
<keyword evidence="9 15" id="KW-0233">DNA recombination</keyword>
<dbReference type="GO" id="GO:0003677">
    <property type="term" value="F:DNA binding"/>
    <property type="evidence" value="ECO:0007669"/>
    <property type="project" value="UniProtKB-KW"/>
</dbReference>
<keyword evidence="7 15" id="KW-0067">ATP-binding</keyword>
<comment type="similarity">
    <text evidence="1 15">Belongs to the helicase family. RecG subfamily.</text>
</comment>
<evidence type="ECO:0000256" key="15">
    <source>
        <dbReference type="RuleBase" id="RU363016"/>
    </source>
</evidence>
<feature type="domain" description="Helicase ATP-binding" evidence="16">
    <location>
        <begin position="282"/>
        <end position="445"/>
    </location>
</feature>
<keyword evidence="8" id="KW-0238">DNA-binding</keyword>
<dbReference type="PANTHER" id="PTHR47964">
    <property type="entry name" value="ATP-DEPENDENT DNA HELICASE HOMOLOG RECG, CHLOROPLASTIC"/>
    <property type="match status" value="1"/>
</dbReference>
<dbReference type="CDD" id="cd04488">
    <property type="entry name" value="RecG_wedge_OBF"/>
    <property type="match status" value="1"/>
</dbReference>
<keyword evidence="11" id="KW-0413">Isomerase</keyword>
<name>A0A7V3ZWH3_UNCW3</name>
<evidence type="ECO:0000256" key="14">
    <source>
        <dbReference type="ARBA" id="ARBA00048988"/>
    </source>
</evidence>
<dbReference type="SMART" id="SM00487">
    <property type="entry name" value="DEXDc"/>
    <property type="match status" value="1"/>
</dbReference>
<evidence type="ECO:0000256" key="2">
    <source>
        <dbReference type="ARBA" id="ARBA00017846"/>
    </source>
</evidence>
<dbReference type="GO" id="GO:0006281">
    <property type="term" value="P:DNA repair"/>
    <property type="evidence" value="ECO:0007669"/>
    <property type="project" value="UniProtKB-UniRule"/>
</dbReference>
<evidence type="ECO:0000313" key="18">
    <source>
        <dbReference type="EMBL" id="HGL16965.1"/>
    </source>
</evidence>
<dbReference type="Gene3D" id="2.40.50.140">
    <property type="entry name" value="Nucleic acid-binding proteins"/>
    <property type="match status" value="1"/>
</dbReference>
<dbReference type="InterPro" id="IPR001650">
    <property type="entry name" value="Helicase_C-like"/>
</dbReference>
<dbReference type="Pfam" id="PF00270">
    <property type="entry name" value="DEAD"/>
    <property type="match status" value="1"/>
</dbReference>
<evidence type="ECO:0000256" key="11">
    <source>
        <dbReference type="ARBA" id="ARBA00023235"/>
    </source>
</evidence>
<dbReference type="InterPro" id="IPR045562">
    <property type="entry name" value="RecG_dom3_C"/>
</dbReference>
<dbReference type="SMART" id="SM00490">
    <property type="entry name" value="HELICc"/>
    <property type="match status" value="1"/>
</dbReference>
<dbReference type="InterPro" id="IPR012340">
    <property type="entry name" value="NA-bd_OB-fold"/>
</dbReference>
<organism evidence="18">
    <name type="scientific">candidate division WOR-3 bacterium</name>
    <dbReference type="NCBI Taxonomy" id="2052148"/>
    <lineage>
        <taxon>Bacteria</taxon>
        <taxon>Bacteria division WOR-3</taxon>
    </lineage>
</organism>
<dbReference type="PROSITE" id="PS51192">
    <property type="entry name" value="HELICASE_ATP_BIND_1"/>
    <property type="match status" value="1"/>
</dbReference>
<dbReference type="PANTHER" id="PTHR47964:SF1">
    <property type="entry name" value="ATP-DEPENDENT DNA HELICASE HOMOLOG RECG, CHLOROPLASTIC"/>
    <property type="match status" value="1"/>
</dbReference>
<evidence type="ECO:0000256" key="10">
    <source>
        <dbReference type="ARBA" id="ARBA00023204"/>
    </source>
</evidence>
<keyword evidence="6 15" id="KW-0347">Helicase</keyword>
<dbReference type="GO" id="GO:0043138">
    <property type="term" value="F:3'-5' DNA helicase activity"/>
    <property type="evidence" value="ECO:0007669"/>
    <property type="project" value="UniProtKB-EC"/>
</dbReference>
<comment type="catalytic activity">
    <reaction evidence="14 15">
        <text>ATP + H2O = ADP + phosphate + H(+)</text>
        <dbReference type="Rhea" id="RHEA:13065"/>
        <dbReference type="ChEBI" id="CHEBI:15377"/>
        <dbReference type="ChEBI" id="CHEBI:15378"/>
        <dbReference type="ChEBI" id="CHEBI:30616"/>
        <dbReference type="ChEBI" id="CHEBI:43474"/>
        <dbReference type="ChEBI" id="CHEBI:456216"/>
        <dbReference type="EC" id="5.6.2.4"/>
    </reaction>
</comment>
<dbReference type="InterPro" id="IPR004609">
    <property type="entry name" value="ATP-dep_DNA_helicase_RecG"/>
</dbReference>
<keyword evidence="3 15" id="KW-0547">Nucleotide-binding</keyword>
<keyword evidence="4 15" id="KW-0227">DNA damage</keyword>
<evidence type="ECO:0000259" key="17">
    <source>
        <dbReference type="PROSITE" id="PS51194"/>
    </source>
</evidence>
<gene>
    <name evidence="18" type="primary">recG</name>
    <name evidence="18" type="ORF">ENU66_01305</name>
</gene>
<dbReference type="GO" id="GO:0006310">
    <property type="term" value="P:DNA recombination"/>
    <property type="evidence" value="ECO:0007669"/>
    <property type="project" value="UniProtKB-UniRule"/>
</dbReference>
<reference evidence="18" key="1">
    <citation type="journal article" date="2020" name="mSystems">
        <title>Genome- and Community-Level Interaction Insights into Carbon Utilization and Element Cycling Functions of Hydrothermarchaeota in Hydrothermal Sediment.</title>
        <authorList>
            <person name="Zhou Z."/>
            <person name="Liu Y."/>
            <person name="Xu W."/>
            <person name="Pan J."/>
            <person name="Luo Z.H."/>
            <person name="Li M."/>
        </authorList>
    </citation>
    <scope>NUCLEOTIDE SEQUENCE [LARGE SCALE GENOMIC DNA]</scope>
    <source>
        <strain evidence="18">SpSt-69</strain>
    </source>
</reference>
<comment type="caution">
    <text evidence="18">The sequence shown here is derived from an EMBL/GenBank/DDBJ whole genome shotgun (WGS) entry which is preliminary data.</text>
</comment>
<proteinExistence type="inferred from homology"/>
<evidence type="ECO:0000259" key="16">
    <source>
        <dbReference type="PROSITE" id="PS51192"/>
    </source>
</evidence>